<feature type="signal peptide" evidence="1">
    <location>
        <begin position="1"/>
        <end position="19"/>
    </location>
</feature>
<dbReference type="Gene3D" id="3.40.710.10">
    <property type="entry name" value="DD-peptidase/beta-lactamase superfamily"/>
    <property type="match status" value="1"/>
</dbReference>
<dbReference type="Pfam" id="PF00144">
    <property type="entry name" value="Beta-lactamase"/>
    <property type="match status" value="1"/>
</dbReference>
<dbReference type="EMBL" id="JAEINI020000010">
    <property type="protein sequence ID" value="MCB5227796.1"/>
    <property type="molecule type" value="Genomic_DNA"/>
</dbReference>
<dbReference type="InterPro" id="IPR012338">
    <property type="entry name" value="Beta-lactam/transpept-like"/>
</dbReference>
<name>A0ABS8C630_9ALTE</name>
<dbReference type="InterPro" id="IPR050491">
    <property type="entry name" value="AmpC-like"/>
</dbReference>
<gene>
    <name evidence="3" type="ORF">JAO78_013340</name>
</gene>
<dbReference type="InterPro" id="IPR001466">
    <property type="entry name" value="Beta-lactam-related"/>
</dbReference>
<feature type="domain" description="Beta-lactamase-related" evidence="2">
    <location>
        <begin position="29"/>
        <end position="355"/>
    </location>
</feature>
<keyword evidence="4" id="KW-1185">Reference proteome</keyword>
<dbReference type="SUPFAM" id="SSF56601">
    <property type="entry name" value="beta-lactamase/transpeptidase-like"/>
    <property type="match status" value="1"/>
</dbReference>
<dbReference type="PANTHER" id="PTHR46825:SF15">
    <property type="entry name" value="BETA-LACTAMASE-RELATED DOMAIN-CONTAINING PROTEIN"/>
    <property type="match status" value="1"/>
</dbReference>
<dbReference type="RefSeq" id="WP_226751855.1">
    <property type="nucleotide sequence ID" value="NZ_JAEINI020000010.1"/>
</dbReference>
<evidence type="ECO:0000313" key="3">
    <source>
        <dbReference type="EMBL" id="MCB5227796.1"/>
    </source>
</evidence>
<dbReference type="PANTHER" id="PTHR46825">
    <property type="entry name" value="D-ALANYL-D-ALANINE-CARBOXYPEPTIDASE/ENDOPEPTIDASE AMPH"/>
    <property type="match status" value="1"/>
</dbReference>
<comment type="caution">
    <text evidence="3">The sequence shown here is derived from an EMBL/GenBank/DDBJ whole genome shotgun (WGS) entry which is preliminary data.</text>
</comment>
<evidence type="ECO:0000256" key="1">
    <source>
        <dbReference type="SAM" id="SignalP"/>
    </source>
</evidence>
<proteinExistence type="predicted"/>
<keyword evidence="1" id="KW-0732">Signal</keyword>
<organism evidence="3 4">
    <name type="scientific">Alishewanella maricola</name>
    <dbReference type="NCBI Taxonomy" id="2795740"/>
    <lineage>
        <taxon>Bacteria</taxon>
        <taxon>Pseudomonadati</taxon>
        <taxon>Pseudomonadota</taxon>
        <taxon>Gammaproteobacteria</taxon>
        <taxon>Alteromonadales</taxon>
        <taxon>Alteromonadaceae</taxon>
        <taxon>Alishewanella</taxon>
    </lineage>
</organism>
<dbReference type="Proteomes" id="UP000633814">
    <property type="component" value="Unassembled WGS sequence"/>
</dbReference>
<evidence type="ECO:0000259" key="2">
    <source>
        <dbReference type="Pfam" id="PF00144"/>
    </source>
</evidence>
<protein>
    <submittedName>
        <fullName evidence="3">Beta-lactamase family protein</fullName>
    </submittedName>
</protein>
<evidence type="ECO:0000313" key="4">
    <source>
        <dbReference type="Proteomes" id="UP000633814"/>
    </source>
</evidence>
<reference evidence="3 4" key="1">
    <citation type="submission" date="2021-10" db="EMBL/GenBank/DDBJ databases">
        <title>Alishewanella koreense sp. nov. isolated from seawater of southwestern coast in South Korea and the proposal for the reclassification of Rheinheimera perlucida and Rheinheimera tuosuensis as Arsukibacterium perlucida and Arsukibacterium tuosuensis.</title>
        <authorList>
            <person name="Kim K.H."/>
            <person name="Ruan W."/>
            <person name="Kim K.R."/>
            <person name="Baek J.H."/>
            <person name="Jeon C.O."/>
        </authorList>
    </citation>
    <scope>NUCLEOTIDE SEQUENCE [LARGE SCALE GENOMIC DNA]</scope>
    <source>
        <strain evidence="3 4">16-MA</strain>
    </source>
</reference>
<accession>A0ABS8C630</accession>
<feature type="chain" id="PRO_5047054905" evidence="1">
    <location>
        <begin position="20"/>
        <end position="398"/>
    </location>
</feature>
<sequence>MLKALCGLLCLGASFTVFAEPSPELLKEFDQFFQEQVQQQQVPGAAYAIVYKNKIIRAKGFGVREVGSKLPVDAFTVFRIASVSKTFAGGLASILASQGHFKWDDPVNRYLPDFSFKTRSFNNKLKVEHLLSQSTGVIANAYDNLIEANFQPERILPQFQKLDPLCTPGQCYGYQNVLFSLIEPIMQQSTSQDYASLLRQNIFEPLHMPTASVGYQGFLDTENRAIPHVKAKGKWYPRTVSESYYRFAPAAGVNASAIDLGYWLIAQLGYNPEVLNSEQLQYMTNKRVRTVRDLRRRQWREHITDAHYALGWRVYQFGQEQLVYHGGWVQGFRAELAYSKDRELGLVILLNAESNVVAELSTHFWSTMFTAMQKEDKASLLAGCKLSEKNSTKKASSC</sequence>